<dbReference type="PANTHER" id="PTHR12968">
    <property type="entry name" value="B9 DOMAIN-CONTAINING"/>
    <property type="match status" value="1"/>
</dbReference>
<evidence type="ECO:0000256" key="3">
    <source>
        <dbReference type="ARBA" id="ARBA00022794"/>
    </source>
</evidence>
<name>A0A2H1WLY4_SPOFR</name>
<evidence type="ECO:0000256" key="2">
    <source>
        <dbReference type="ARBA" id="ARBA00022490"/>
    </source>
</evidence>
<dbReference type="GO" id="GO:0060271">
    <property type="term" value="P:cilium assembly"/>
    <property type="evidence" value="ECO:0007669"/>
    <property type="project" value="TreeGrafter"/>
</dbReference>
<accession>A0A2H1WLY4</accession>
<reference evidence="6" key="1">
    <citation type="submission" date="2016-07" db="EMBL/GenBank/DDBJ databases">
        <authorList>
            <person name="Bretaudeau A."/>
        </authorList>
    </citation>
    <scope>NUCLEOTIDE SEQUENCE</scope>
    <source>
        <strain evidence="6">Rice</strain>
        <tissue evidence="6">Whole body</tissue>
    </source>
</reference>
<dbReference type="PROSITE" id="PS51381">
    <property type="entry name" value="C2_B9"/>
    <property type="match status" value="1"/>
</dbReference>
<dbReference type="InterPro" id="IPR010796">
    <property type="entry name" value="C2_B9-type_dom"/>
</dbReference>
<evidence type="ECO:0000256" key="4">
    <source>
        <dbReference type="ARBA" id="ARBA00023212"/>
    </source>
</evidence>
<gene>
    <name evidence="6" type="ORF">SFRICE_029744</name>
</gene>
<protein>
    <submittedName>
        <fullName evidence="6">SFRICE_029744</fullName>
    </submittedName>
</protein>
<evidence type="ECO:0000256" key="5">
    <source>
        <dbReference type="ARBA" id="ARBA00023273"/>
    </source>
</evidence>
<keyword evidence="4" id="KW-0206">Cytoskeleton</keyword>
<dbReference type="EMBL" id="ODYU01009567">
    <property type="protein sequence ID" value="SOQ54085.1"/>
    <property type="molecule type" value="Genomic_DNA"/>
</dbReference>
<keyword evidence="5" id="KW-0966">Cell projection</keyword>
<dbReference type="AlphaFoldDB" id="A0A2H1WLY4"/>
<organism evidence="6">
    <name type="scientific">Spodoptera frugiperda</name>
    <name type="common">Fall armyworm</name>
    <dbReference type="NCBI Taxonomy" id="7108"/>
    <lineage>
        <taxon>Eukaryota</taxon>
        <taxon>Metazoa</taxon>
        <taxon>Ecdysozoa</taxon>
        <taxon>Arthropoda</taxon>
        <taxon>Hexapoda</taxon>
        <taxon>Insecta</taxon>
        <taxon>Pterygota</taxon>
        <taxon>Neoptera</taxon>
        <taxon>Endopterygota</taxon>
        <taxon>Lepidoptera</taxon>
        <taxon>Glossata</taxon>
        <taxon>Ditrysia</taxon>
        <taxon>Noctuoidea</taxon>
        <taxon>Noctuidae</taxon>
        <taxon>Amphipyrinae</taxon>
        <taxon>Spodoptera</taxon>
    </lineage>
</organism>
<evidence type="ECO:0000256" key="1">
    <source>
        <dbReference type="ARBA" id="ARBA00004120"/>
    </source>
</evidence>
<comment type="subcellular location">
    <subcellularLocation>
        <location evidence="1">Cytoplasm</location>
        <location evidence="1">Cytoskeleton</location>
        <location evidence="1">Cilium basal body</location>
    </subcellularLocation>
</comment>
<keyword evidence="2" id="KW-0963">Cytoplasm</keyword>
<dbReference type="Pfam" id="PF07162">
    <property type="entry name" value="B9-C2"/>
    <property type="match status" value="1"/>
</dbReference>
<dbReference type="GO" id="GO:0036038">
    <property type="term" value="C:MKS complex"/>
    <property type="evidence" value="ECO:0007669"/>
    <property type="project" value="TreeGrafter"/>
</dbReference>
<evidence type="ECO:0000313" key="6">
    <source>
        <dbReference type="EMBL" id="SOQ54085.1"/>
    </source>
</evidence>
<keyword evidence="3" id="KW-0970">Cilium biogenesis/degradation</keyword>
<sequence>MAELHILGQLQCASNFQDTSLFCRYSFQAGNYSSGLRNYYLMEILVYWFKSSVLQIAGPNWTVVSGCPEGQTVTGKVDHDRTVVWSHPLDIHYVTKGVQGWPKLLVQVSCLDSIGRSWIVGYGCCSLPAVPGPHTIQVNCWVPATTSITDRIRQYFLGGSHQLIQSDIINLGLNRFKLKTQSKGSVQLQVTLVLRNFSQFGVEYK</sequence>
<proteinExistence type="predicted"/>